<accession>X1C7Z3</accession>
<dbReference type="EMBL" id="BART01027007">
    <property type="protein sequence ID" value="GAH03487.1"/>
    <property type="molecule type" value="Genomic_DNA"/>
</dbReference>
<gene>
    <name evidence="1" type="ORF">S01H4_47987</name>
</gene>
<reference evidence="1" key="1">
    <citation type="journal article" date="2014" name="Front. Microbiol.">
        <title>High frequency of phylogenetically diverse reductive dehalogenase-homologous genes in deep subseafloor sedimentary metagenomes.</title>
        <authorList>
            <person name="Kawai M."/>
            <person name="Futagami T."/>
            <person name="Toyoda A."/>
            <person name="Takaki Y."/>
            <person name="Nishi S."/>
            <person name="Hori S."/>
            <person name="Arai W."/>
            <person name="Tsubouchi T."/>
            <person name="Morono Y."/>
            <person name="Uchiyama I."/>
            <person name="Ito T."/>
            <person name="Fujiyama A."/>
            <person name="Inagaki F."/>
            <person name="Takami H."/>
        </authorList>
    </citation>
    <scope>NUCLEOTIDE SEQUENCE</scope>
    <source>
        <strain evidence="1">Expedition CK06-06</strain>
    </source>
</reference>
<protein>
    <submittedName>
        <fullName evidence="1">Uncharacterized protein</fullName>
    </submittedName>
</protein>
<name>X1C7Z3_9ZZZZ</name>
<comment type="caution">
    <text evidence="1">The sequence shown here is derived from an EMBL/GenBank/DDBJ whole genome shotgun (WGS) entry which is preliminary data.</text>
</comment>
<feature type="non-terminal residue" evidence="1">
    <location>
        <position position="38"/>
    </location>
</feature>
<organism evidence="1">
    <name type="scientific">marine sediment metagenome</name>
    <dbReference type="NCBI Taxonomy" id="412755"/>
    <lineage>
        <taxon>unclassified sequences</taxon>
        <taxon>metagenomes</taxon>
        <taxon>ecological metagenomes</taxon>
    </lineage>
</organism>
<proteinExistence type="predicted"/>
<sequence length="38" mass="4457">MAETYKHYIRKNTDNFVIYGYSTRGAKEKSTDILLNNT</sequence>
<dbReference type="AlphaFoldDB" id="X1C7Z3"/>
<evidence type="ECO:0000313" key="1">
    <source>
        <dbReference type="EMBL" id="GAH03487.1"/>
    </source>
</evidence>